<organism evidence="2 3">
    <name type="scientific">Algoriphagus boritolerans DSM 17298 = JCM 18970</name>
    <dbReference type="NCBI Taxonomy" id="1120964"/>
    <lineage>
        <taxon>Bacteria</taxon>
        <taxon>Pseudomonadati</taxon>
        <taxon>Bacteroidota</taxon>
        <taxon>Cytophagia</taxon>
        <taxon>Cytophagales</taxon>
        <taxon>Cyclobacteriaceae</taxon>
        <taxon>Algoriphagus</taxon>
    </lineage>
</organism>
<evidence type="ECO:0000313" key="2">
    <source>
        <dbReference type="EMBL" id="SEG45746.1"/>
    </source>
</evidence>
<dbReference type="OrthoDB" id="980947at2"/>
<proteinExistence type="predicted"/>
<evidence type="ECO:0000256" key="1">
    <source>
        <dbReference type="ARBA" id="ARBA00022801"/>
    </source>
</evidence>
<dbReference type="GO" id="GO:0009395">
    <property type="term" value="P:phospholipid catabolic process"/>
    <property type="evidence" value="ECO:0007669"/>
    <property type="project" value="TreeGrafter"/>
</dbReference>
<dbReference type="Pfam" id="PF04185">
    <property type="entry name" value="Phosphoesterase"/>
    <property type="match status" value="1"/>
</dbReference>
<dbReference type="InterPro" id="IPR007312">
    <property type="entry name" value="Phosphoesterase"/>
</dbReference>
<dbReference type="SUPFAM" id="SSF53649">
    <property type="entry name" value="Alkaline phosphatase-like"/>
    <property type="match status" value="1"/>
</dbReference>
<dbReference type="PANTHER" id="PTHR31956">
    <property type="entry name" value="NON-SPECIFIC PHOSPHOLIPASE C4-RELATED"/>
    <property type="match status" value="1"/>
</dbReference>
<reference evidence="3" key="1">
    <citation type="submission" date="2016-10" db="EMBL/GenBank/DDBJ databases">
        <authorList>
            <person name="Varghese N."/>
            <person name="Submissions S."/>
        </authorList>
    </citation>
    <scope>NUCLEOTIDE SEQUENCE [LARGE SCALE GENOMIC DNA]</scope>
    <source>
        <strain evidence="3">DSM 17298</strain>
    </source>
</reference>
<dbReference type="PANTHER" id="PTHR31956:SF1">
    <property type="entry name" value="NON-SPECIFIC PHOSPHOLIPASE C1"/>
    <property type="match status" value="1"/>
</dbReference>
<keyword evidence="3" id="KW-1185">Reference proteome</keyword>
<sequence length="710" mass="79564">MSTFLISRSISDAHYQVWNFNSGTFSPVSISKDATYDPSLKFAPIGGYLLEWGKGMDAVNGKNYTYKLFEFDPSSPDPLKGEAIQQGVWSYKKFWGYRGHYSDNPNEQAELPLISMGNFMLFFVGGKGRGTYMLYNFDPNIENPNSSDPLPSTYTPQGGFPKIQAGHELICINNYVIDRHGDGSQVRIWSFDPQNTVPLSVPEVWGGNWCGVDSRHQLVPIGDKILTWIPGESDYTLWSFSPKSDVPFNETATGKLPDAIRNSSSLTAVLSRTEAVTVGNPQPGTMDYMRTKIKHVVYYMLESRSFDNVCGWLYEKNQTGINFIGSDKPFQGASTENFNMDGDKKAFQSKFHDGKLSDQWDLSDQKQDPFHDNSDGLQQLFYNKYPGYPKAKPDMGGFVQNNSSEDVMLTLTPEQLPVLNGLASNFAISDEWFCSVPGGTDINRAFAHTGSGMNRVDTWEGGSIYQNWNQYPHRQSVWKVLWNNGISDWKLYNAIEWTGHPFTYHLYLEGQVPSIDANKSKFLDSVDNFIAQAKAGTLPGFSFLEPIWIAPVGTSSYHPGASMVPAEVALNTIYEAIKSGPHWEDTLLLVTFSKNGGIYDHVAPPYAAKPWPNDWVDGFEFDLMGPRVPAIMVSPWIKKNTVIRSGVDIPFDSTSFAATLLNWYGIPKSRWGLGDRVDQAPTFEGVFQESEVRKDLPAFIPPYDKGFPKK</sequence>
<evidence type="ECO:0000313" key="3">
    <source>
        <dbReference type="Proteomes" id="UP000236736"/>
    </source>
</evidence>
<dbReference type="STRING" id="1120964.GCA_001313265_07070"/>
<name>A0A1H6ADB7_9BACT</name>
<dbReference type="GO" id="GO:0042578">
    <property type="term" value="F:phosphoric ester hydrolase activity"/>
    <property type="evidence" value="ECO:0007669"/>
    <property type="project" value="UniProtKB-ARBA"/>
</dbReference>
<dbReference type="RefSeq" id="WP_103926580.1">
    <property type="nucleotide sequence ID" value="NZ_BBFN01000056.1"/>
</dbReference>
<dbReference type="EMBL" id="FNVR01000040">
    <property type="protein sequence ID" value="SEG45746.1"/>
    <property type="molecule type" value="Genomic_DNA"/>
</dbReference>
<dbReference type="Gene3D" id="3.40.720.10">
    <property type="entry name" value="Alkaline Phosphatase, subunit A"/>
    <property type="match status" value="1"/>
</dbReference>
<dbReference type="InterPro" id="IPR017850">
    <property type="entry name" value="Alkaline_phosphatase_core_sf"/>
</dbReference>
<accession>A0A1H6ADB7</accession>
<gene>
    <name evidence="2" type="ORF">SAMN03080598_04026</name>
</gene>
<dbReference type="AlphaFoldDB" id="A0A1H6ADB7"/>
<dbReference type="Proteomes" id="UP000236736">
    <property type="component" value="Unassembled WGS sequence"/>
</dbReference>
<protein>
    <submittedName>
        <fullName evidence="2">Phosphoesterase family protein</fullName>
    </submittedName>
</protein>
<keyword evidence="1" id="KW-0378">Hydrolase</keyword>